<feature type="signal peptide" evidence="1">
    <location>
        <begin position="1"/>
        <end position="26"/>
    </location>
</feature>
<name>A0A1E3VL59_9HYPH</name>
<gene>
    <name evidence="3" type="ORF">AUC69_03615</name>
</gene>
<dbReference type="InterPro" id="IPR014044">
    <property type="entry name" value="CAP_dom"/>
</dbReference>
<dbReference type="InterPro" id="IPR035940">
    <property type="entry name" value="CAP_sf"/>
</dbReference>
<dbReference type="PANTHER" id="PTHR31157:SF1">
    <property type="entry name" value="SCP DOMAIN-CONTAINING PROTEIN"/>
    <property type="match status" value="1"/>
</dbReference>
<dbReference type="EMBL" id="LPWF01000036">
    <property type="protein sequence ID" value="ODR94243.1"/>
    <property type="molecule type" value="Genomic_DNA"/>
</dbReference>
<feature type="chain" id="PRO_5009138381" description="SCP domain-containing protein" evidence="1">
    <location>
        <begin position="27"/>
        <end position="193"/>
    </location>
</feature>
<protein>
    <recommendedName>
        <fullName evidence="2">SCP domain-containing protein</fullName>
    </recommendedName>
</protein>
<feature type="domain" description="SCP" evidence="2">
    <location>
        <begin position="42"/>
        <end position="164"/>
    </location>
</feature>
<dbReference type="SUPFAM" id="SSF55797">
    <property type="entry name" value="PR-1-like"/>
    <property type="match status" value="1"/>
</dbReference>
<dbReference type="Proteomes" id="UP000094472">
    <property type="component" value="Unassembled WGS sequence"/>
</dbReference>
<dbReference type="OrthoDB" id="419320at2"/>
<evidence type="ECO:0000256" key="1">
    <source>
        <dbReference type="SAM" id="SignalP"/>
    </source>
</evidence>
<dbReference type="PANTHER" id="PTHR31157">
    <property type="entry name" value="SCP DOMAIN-CONTAINING PROTEIN"/>
    <property type="match status" value="1"/>
</dbReference>
<evidence type="ECO:0000259" key="2">
    <source>
        <dbReference type="Pfam" id="PF00188"/>
    </source>
</evidence>
<dbReference type="Pfam" id="PF00188">
    <property type="entry name" value="CAP"/>
    <property type="match status" value="1"/>
</dbReference>
<evidence type="ECO:0000313" key="3">
    <source>
        <dbReference type="EMBL" id="ODR94243.1"/>
    </source>
</evidence>
<dbReference type="Gene3D" id="3.40.33.10">
    <property type="entry name" value="CAP"/>
    <property type="match status" value="1"/>
</dbReference>
<keyword evidence="4" id="KW-1185">Reference proteome</keyword>
<dbReference type="STRING" id="1774969.AUC69_03615"/>
<dbReference type="CDD" id="cd05379">
    <property type="entry name" value="CAP_bacterial"/>
    <property type="match status" value="1"/>
</dbReference>
<accession>A0A1E3VL59</accession>
<dbReference type="RefSeq" id="WP_069442841.1">
    <property type="nucleotide sequence ID" value="NZ_LPWF01000036.1"/>
</dbReference>
<proteinExistence type="predicted"/>
<reference evidence="3 4" key="1">
    <citation type="journal article" date="2016" name="Environ. Microbiol.">
        <title>New Methyloceanibacter diversity from North Sea sediments includes methanotroph containing solely the soluble methane monooxygenase.</title>
        <authorList>
            <person name="Vekeman B."/>
            <person name="Kerckhof F.M."/>
            <person name="Cremers G."/>
            <person name="de Vos P."/>
            <person name="Vandamme P."/>
            <person name="Boon N."/>
            <person name="Op den Camp H.J."/>
            <person name="Heylen K."/>
        </authorList>
    </citation>
    <scope>NUCLEOTIDE SEQUENCE [LARGE SCALE GENOMIC DNA]</scope>
    <source>
        <strain evidence="3 4">R-67175</strain>
    </source>
</reference>
<keyword evidence="1" id="KW-0732">Signal</keyword>
<comment type="caution">
    <text evidence="3">The sequence shown here is derived from an EMBL/GenBank/DDBJ whole genome shotgun (WGS) entry which is preliminary data.</text>
</comment>
<organism evidence="3 4">
    <name type="scientific">Methyloceanibacter superfactus</name>
    <dbReference type="NCBI Taxonomy" id="1774969"/>
    <lineage>
        <taxon>Bacteria</taxon>
        <taxon>Pseudomonadati</taxon>
        <taxon>Pseudomonadota</taxon>
        <taxon>Alphaproteobacteria</taxon>
        <taxon>Hyphomicrobiales</taxon>
        <taxon>Hyphomicrobiaceae</taxon>
        <taxon>Methyloceanibacter</taxon>
    </lineage>
</organism>
<dbReference type="AlphaFoldDB" id="A0A1E3VL59"/>
<sequence length="193" mass="21289">MRTVRGLARVLLPATAAVLFATPASAQEFTVPASARAAIVSDTNAYRQAKGLAPLRESPRTTQAAQAYADYLARNDKTGHHADGRGPAQRLREAGIVFCKFRGENWHQSWTRPKRASVDAAMQKAMRFWKRSPGHERALRSASTEIGVGVAGWKRDNRWIYVSVQVFIDTSCLPARATLPPLPDRNPARIDTP</sequence>
<evidence type="ECO:0000313" key="4">
    <source>
        <dbReference type="Proteomes" id="UP000094472"/>
    </source>
</evidence>